<protein>
    <submittedName>
        <fullName evidence="1">Uncharacterized protein</fullName>
    </submittedName>
</protein>
<proteinExistence type="predicted"/>
<organism evidence="1 2">
    <name type="scientific">Winogradskyella psychrotolerans RS-3</name>
    <dbReference type="NCBI Taxonomy" id="641526"/>
    <lineage>
        <taxon>Bacteria</taxon>
        <taxon>Pseudomonadati</taxon>
        <taxon>Bacteroidota</taxon>
        <taxon>Flavobacteriia</taxon>
        <taxon>Flavobacteriales</taxon>
        <taxon>Flavobacteriaceae</taxon>
        <taxon>Winogradskyella</taxon>
    </lineage>
</organism>
<accession>S7X000</accession>
<dbReference type="AlphaFoldDB" id="S7X000"/>
<keyword evidence="2" id="KW-1185">Reference proteome</keyword>
<evidence type="ECO:0000313" key="2">
    <source>
        <dbReference type="Proteomes" id="UP000014962"/>
    </source>
</evidence>
<sequence>MATMSRKEKLEKHHDELTHNIAENVDFLYLLFIGWKSTYPKN</sequence>
<comment type="caution">
    <text evidence="1">The sequence shown here is derived from an EMBL/GenBank/DDBJ whole genome shotgun (WGS) entry which is preliminary data.</text>
</comment>
<name>S7X000_9FLAO</name>
<reference evidence="1 2" key="1">
    <citation type="journal article" date="2013" name="Genome Announc.">
        <title>Draft Genome Sequence of Winogradskyella psychrotolerans RS-3T, Isolated from the Marine Transect of Kongsfjorden, Ny-Alesund, Svalbard, Arctic Ocean.</title>
        <authorList>
            <person name="Kumar Pinnaka A."/>
            <person name="Ara S."/>
            <person name="Singh A."/>
            <person name="Shivaji S."/>
        </authorList>
    </citation>
    <scope>NUCLEOTIDE SEQUENCE [LARGE SCALE GENOMIC DNA]</scope>
    <source>
        <strain evidence="1 2">RS-3</strain>
    </source>
</reference>
<gene>
    <name evidence="1" type="ORF">ADIWIN_2519</name>
</gene>
<evidence type="ECO:0000313" key="1">
    <source>
        <dbReference type="EMBL" id="EPR72349.1"/>
    </source>
</evidence>
<dbReference type="EMBL" id="ATMR01000124">
    <property type="protein sequence ID" value="EPR72349.1"/>
    <property type="molecule type" value="Genomic_DNA"/>
</dbReference>
<dbReference type="Proteomes" id="UP000014962">
    <property type="component" value="Unassembled WGS sequence"/>
</dbReference>